<dbReference type="PANTHER" id="PTHR21442:SF0">
    <property type="entry name" value="CILIA- AND FLAGELLA-ASSOCIATED PROTEIN 206"/>
    <property type="match status" value="1"/>
</dbReference>
<evidence type="ECO:0000256" key="3">
    <source>
        <dbReference type="ARBA" id="ARBA00021602"/>
    </source>
</evidence>
<dbReference type="Pfam" id="PF12018">
    <property type="entry name" value="FAP206"/>
    <property type="match status" value="1"/>
</dbReference>
<keyword evidence="11" id="KW-1185">Reference proteome</keyword>
<dbReference type="InterPro" id="IPR021897">
    <property type="entry name" value="FAP206"/>
</dbReference>
<comment type="subcellular location">
    <subcellularLocation>
        <location evidence="1">Cytoplasm</location>
        <location evidence="1">Cytoskeleton</location>
        <location evidence="1">Cilium axoneme</location>
    </subcellularLocation>
</comment>
<comment type="function">
    <text evidence="9">Essential for sperm motility and is involved in the regulation of the beating frequency of motile cilia on the epithelial cells of the respiratory tract. Required for the establishment of radial spokes in sperm flagella.</text>
</comment>
<comment type="similarity">
    <text evidence="2">Belongs to the CFAP206 family.</text>
</comment>
<name>A0A834HZE0_RHYFE</name>
<keyword evidence="8" id="KW-0966">Cell projection</keyword>
<protein>
    <recommendedName>
        <fullName evidence="3">Cilia- and flagella-associated protein 206</fullName>
    </recommendedName>
</protein>
<dbReference type="OrthoDB" id="10251073at2759"/>
<keyword evidence="6" id="KW-0969">Cilium</keyword>
<keyword evidence="5" id="KW-0970">Cilium biogenesis/degradation</keyword>
<gene>
    <name evidence="10" type="ORF">GWI33_016101</name>
</gene>
<evidence type="ECO:0000256" key="2">
    <source>
        <dbReference type="ARBA" id="ARBA00010500"/>
    </source>
</evidence>
<evidence type="ECO:0000256" key="8">
    <source>
        <dbReference type="ARBA" id="ARBA00023273"/>
    </source>
</evidence>
<dbReference type="GO" id="GO:0030030">
    <property type="term" value="P:cell projection organization"/>
    <property type="evidence" value="ECO:0007669"/>
    <property type="project" value="UniProtKB-KW"/>
</dbReference>
<evidence type="ECO:0000256" key="9">
    <source>
        <dbReference type="ARBA" id="ARBA00045321"/>
    </source>
</evidence>
<keyword evidence="7" id="KW-0206">Cytoskeleton</keyword>
<evidence type="ECO:0000256" key="6">
    <source>
        <dbReference type="ARBA" id="ARBA00023069"/>
    </source>
</evidence>
<accession>A0A834HZE0</accession>
<evidence type="ECO:0000256" key="4">
    <source>
        <dbReference type="ARBA" id="ARBA00022490"/>
    </source>
</evidence>
<evidence type="ECO:0000256" key="1">
    <source>
        <dbReference type="ARBA" id="ARBA00004430"/>
    </source>
</evidence>
<organism evidence="10 11">
    <name type="scientific">Rhynchophorus ferrugineus</name>
    <name type="common">Red palm weevil</name>
    <name type="synonym">Curculio ferrugineus</name>
    <dbReference type="NCBI Taxonomy" id="354439"/>
    <lineage>
        <taxon>Eukaryota</taxon>
        <taxon>Metazoa</taxon>
        <taxon>Ecdysozoa</taxon>
        <taxon>Arthropoda</taxon>
        <taxon>Hexapoda</taxon>
        <taxon>Insecta</taxon>
        <taxon>Pterygota</taxon>
        <taxon>Neoptera</taxon>
        <taxon>Endopterygota</taxon>
        <taxon>Coleoptera</taxon>
        <taxon>Polyphaga</taxon>
        <taxon>Cucujiformia</taxon>
        <taxon>Curculionidae</taxon>
        <taxon>Dryophthorinae</taxon>
        <taxon>Rhynchophorus</taxon>
    </lineage>
</organism>
<keyword evidence="4" id="KW-0963">Cytoplasm</keyword>
<dbReference type="GO" id="GO:0036064">
    <property type="term" value="C:ciliary basal body"/>
    <property type="evidence" value="ECO:0007669"/>
    <property type="project" value="TreeGrafter"/>
</dbReference>
<comment type="caution">
    <text evidence="10">The sequence shown here is derived from an EMBL/GenBank/DDBJ whole genome shotgun (WGS) entry which is preliminary data.</text>
</comment>
<dbReference type="GO" id="GO:0005930">
    <property type="term" value="C:axoneme"/>
    <property type="evidence" value="ECO:0007669"/>
    <property type="project" value="UniProtKB-SubCell"/>
</dbReference>
<dbReference type="PANTHER" id="PTHR21442">
    <property type="entry name" value="CILIA- AND FLAGELLA-ASSOCIATED PROTEIN 206"/>
    <property type="match status" value="1"/>
</dbReference>
<evidence type="ECO:0000313" key="10">
    <source>
        <dbReference type="EMBL" id="KAF7270969.1"/>
    </source>
</evidence>
<proteinExistence type="inferred from homology"/>
<dbReference type="GO" id="GO:0003356">
    <property type="term" value="P:regulation of cilium beat frequency"/>
    <property type="evidence" value="ECO:0007669"/>
    <property type="project" value="TreeGrafter"/>
</dbReference>
<dbReference type="Proteomes" id="UP000625711">
    <property type="component" value="Unassembled WGS sequence"/>
</dbReference>
<reference evidence="10" key="1">
    <citation type="submission" date="2020-08" db="EMBL/GenBank/DDBJ databases">
        <title>Genome sequencing and assembly of the red palm weevil Rhynchophorus ferrugineus.</title>
        <authorList>
            <person name="Dias G.B."/>
            <person name="Bergman C.M."/>
            <person name="Manee M."/>
        </authorList>
    </citation>
    <scope>NUCLEOTIDE SEQUENCE</scope>
    <source>
        <strain evidence="10">AA-2017</strain>
        <tissue evidence="10">Whole larva</tissue>
    </source>
</reference>
<dbReference type="AlphaFoldDB" id="A0A834HZE0"/>
<dbReference type="EMBL" id="JAACXV010014032">
    <property type="protein sequence ID" value="KAF7270969.1"/>
    <property type="molecule type" value="Genomic_DNA"/>
</dbReference>
<evidence type="ECO:0000256" key="5">
    <source>
        <dbReference type="ARBA" id="ARBA00022794"/>
    </source>
</evidence>
<evidence type="ECO:0000313" key="11">
    <source>
        <dbReference type="Proteomes" id="UP000625711"/>
    </source>
</evidence>
<evidence type="ECO:0000256" key="7">
    <source>
        <dbReference type="ARBA" id="ARBA00023212"/>
    </source>
</evidence>
<sequence>MRECKNKGIKVSEDFVTYYIELCKLDPSRGIVEENITNREATHAFIKYAVNKLSDKNNRQVVTLKIQYVISNYFKTVDKAVQYYREKAEKKLFPFLMNITEQDKTCTVDKLYRQISIYTILASGLGNPEDKIVYKEALQVVRSIVDQQEMEVFPTVSNHIKQELVKSLVDLTTGIRLYNRSCKKGGHLIKNLPEILKRNIDIVLWKIQSCLDQSIYRSKVLSKFMQNHIRIRMVRGEHLLETLLPEPKVKSLWIQVKELIVVYRQWIKSSRDLLQEAKTIDEQRKATVDEYNLVIQKLNKIVVPNFYMNVTHVFPYFLQLSQIWKEIQNLIIRIQELCRIYSLLVNMVYKLPFSVPESETNKLEDWLLAHDQILLVDVPNPDIKVHIVTNEFKKNDLEFHGYCPWILINAHGALIQANIGLGVVEYKKKYYGFSSKIAANAFIQNPQEHIMRVILVARRQIQLIEFLEMRELLQEHIDFKEWMEDDEEEEIVAVSQGSQTDTHFYETKIVKKYYWNVWQKRAALLRAEQQKRLKNISSMTNKTLAQISSCTQTYRMDSCQTQTGVNAHTNTQKLVRFIYGLRGRKDDKFWDINLR</sequence>